<evidence type="ECO:0000256" key="1">
    <source>
        <dbReference type="ARBA" id="ARBA00022598"/>
    </source>
</evidence>
<comment type="caution">
    <text evidence="10">The sequence shown here is derived from an EMBL/GenBank/DDBJ whole genome shotgun (WGS) entry which is preliminary data.</text>
</comment>
<dbReference type="SUPFAM" id="SSF55681">
    <property type="entry name" value="Class II aaRS and biotin synthetases"/>
    <property type="match status" value="1"/>
</dbReference>
<evidence type="ECO:0000313" key="11">
    <source>
        <dbReference type="Proteomes" id="UP000176997"/>
    </source>
</evidence>
<comment type="caution">
    <text evidence="7">Lacks conserved residue(s) required for the propagation of feature annotation.</text>
</comment>
<evidence type="ECO:0000259" key="9">
    <source>
        <dbReference type="PROSITE" id="PS50862"/>
    </source>
</evidence>
<keyword evidence="7" id="KW-0648">Protein biosynthesis</keyword>
<dbReference type="Proteomes" id="UP000176997">
    <property type="component" value="Unassembled WGS sequence"/>
</dbReference>
<dbReference type="Pfam" id="PF01336">
    <property type="entry name" value="tRNA_anti-codon"/>
    <property type="match status" value="1"/>
</dbReference>
<keyword evidence="1 7" id="KW-0436">Ligase</keyword>
<dbReference type="InterPro" id="IPR004365">
    <property type="entry name" value="NA-bd_OB_tRNA"/>
</dbReference>
<dbReference type="InterPro" id="IPR044136">
    <property type="entry name" value="Lys-tRNA-ligase_II_N"/>
</dbReference>
<dbReference type="InterPro" id="IPR012340">
    <property type="entry name" value="NA-bd_OB-fold"/>
</dbReference>
<dbReference type="InterPro" id="IPR045864">
    <property type="entry name" value="aa-tRNA-synth_II/BPL/LPL"/>
</dbReference>
<sequence>MASLEELRAERIKKLEILKNAGMDSYPITTPPHISIADVIAKFAALARGKKGVGLAGRITAIRGQGSLIFFNFSDGTGTFQGLLKKGDTDDAVLELFSNTVDLGDIVWVKGSLFETKTNAKTVLVKEWTMLAKALRPLPDKWSGLQDVEERFRKRYLDTLMSEDVRARFVVRSQVITEMRNFLDDAGYLEVETPVLQAHAGGATALPFQTHHNALDADLYLRIAPELYLKRLLVGGFPKVYEIARNFRNEGIDVTHNPEFTMLEFYESFSNATEQRAFVEKLFKHLVKTVFKKVPIEVDGVEIDFKNAFAVVAFYDLLRRHALITNPESASLDELTLKAQQCGVATEKGATREKLLDDIYKKMCRPKLIQPTFITDYPVNYLPLAKRTEGDASLVDAFQLVAGGIELVKAFSELNDPLDQAERFRVQDENRKQGDKEAQTSDQEYLEALEHGMPPAGGVGIGIDRLVMFLTNTKNIREVILFPTLRTKE</sequence>
<evidence type="ECO:0000256" key="5">
    <source>
        <dbReference type="ARBA" id="ARBA00023146"/>
    </source>
</evidence>
<dbReference type="Pfam" id="PF00152">
    <property type="entry name" value="tRNA-synt_2"/>
    <property type="match status" value="1"/>
</dbReference>
<feature type="domain" description="Aminoacyl-transfer RNA synthetases class-II family profile" evidence="9">
    <location>
        <begin position="169"/>
        <end position="483"/>
    </location>
</feature>
<dbReference type="EMBL" id="MHUS01000021">
    <property type="protein sequence ID" value="OHA80633.1"/>
    <property type="molecule type" value="Genomic_DNA"/>
</dbReference>
<dbReference type="AlphaFoldDB" id="A0A1G2S699"/>
<dbReference type="CDD" id="cd04322">
    <property type="entry name" value="LysRS_N"/>
    <property type="match status" value="1"/>
</dbReference>
<evidence type="ECO:0000313" key="10">
    <source>
        <dbReference type="EMBL" id="OHA80633.1"/>
    </source>
</evidence>
<keyword evidence="7" id="KW-0963">Cytoplasm</keyword>
<evidence type="ECO:0000256" key="3">
    <source>
        <dbReference type="ARBA" id="ARBA00022741"/>
    </source>
</evidence>
<comment type="catalytic activity">
    <reaction evidence="6 7 8">
        <text>tRNA(Lys) + L-lysine + ATP = L-lysyl-tRNA(Lys) + AMP + diphosphate</text>
        <dbReference type="Rhea" id="RHEA:20792"/>
        <dbReference type="Rhea" id="RHEA-COMP:9696"/>
        <dbReference type="Rhea" id="RHEA-COMP:9697"/>
        <dbReference type="ChEBI" id="CHEBI:30616"/>
        <dbReference type="ChEBI" id="CHEBI:32551"/>
        <dbReference type="ChEBI" id="CHEBI:33019"/>
        <dbReference type="ChEBI" id="CHEBI:78442"/>
        <dbReference type="ChEBI" id="CHEBI:78529"/>
        <dbReference type="ChEBI" id="CHEBI:456215"/>
        <dbReference type="EC" id="6.1.1.6"/>
    </reaction>
</comment>
<dbReference type="InterPro" id="IPR006195">
    <property type="entry name" value="aa-tRNA-synth_II"/>
</dbReference>
<dbReference type="SUPFAM" id="SSF50249">
    <property type="entry name" value="Nucleic acid-binding proteins"/>
    <property type="match status" value="1"/>
</dbReference>
<evidence type="ECO:0000256" key="4">
    <source>
        <dbReference type="ARBA" id="ARBA00022840"/>
    </source>
</evidence>
<feature type="binding site" evidence="7">
    <location>
        <position position="406"/>
    </location>
    <ligand>
        <name>Mg(2+)</name>
        <dbReference type="ChEBI" id="CHEBI:18420"/>
        <label>1</label>
    </ligand>
</feature>
<dbReference type="GO" id="GO:0004824">
    <property type="term" value="F:lysine-tRNA ligase activity"/>
    <property type="evidence" value="ECO:0007669"/>
    <property type="project" value="UniProtKB-UniRule"/>
</dbReference>
<dbReference type="NCBIfam" id="NF001756">
    <property type="entry name" value="PRK00484.1"/>
    <property type="match status" value="1"/>
</dbReference>
<reference evidence="10 11" key="1">
    <citation type="journal article" date="2016" name="Nat. Commun.">
        <title>Thousands of microbial genomes shed light on interconnected biogeochemical processes in an aquifer system.</title>
        <authorList>
            <person name="Anantharaman K."/>
            <person name="Brown C.T."/>
            <person name="Hug L.A."/>
            <person name="Sharon I."/>
            <person name="Castelle C.J."/>
            <person name="Probst A.J."/>
            <person name="Thomas B.C."/>
            <person name="Singh A."/>
            <person name="Wilkins M.J."/>
            <person name="Karaoz U."/>
            <person name="Brodie E.L."/>
            <person name="Williams K.H."/>
            <person name="Hubbard S.S."/>
            <person name="Banfield J.F."/>
        </authorList>
    </citation>
    <scope>NUCLEOTIDE SEQUENCE [LARGE SCALE GENOMIC DNA]</scope>
</reference>
<dbReference type="PANTHER" id="PTHR42918">
    <property type="entry name" value="LYSYL-TRNA SYNTHETASE"/>
    <property type="match status" value="1"/>
</dbReference>
<comment type="similarity">
    <text evidence="7">Belongs to the class-II aminoacyl-tRNA synthetase family.</text>
</comment>
<dbReference type="GO" id="GO:0006430">
    <property type="term" value="P:lysyl-tRNA aminoacylation"/>
    <property type="evidence" value="ECO:0007669"/>
    <property type="project" value="UniProtKB-UniRule"/>
</dbReference>
<dbReference type="GO" id="GO:0005524">
    <property type="term" value="F:ATP binding"/>
    <property type="evidence" value="ECO:0007669"/>
    <property type="project" value="UniProtKB-UniRule"/>
</dbReference>
<dbReference type="PRINTS" id="PR00982">
    <property type="entry name" value="TRNASYNTHLYS"/>
</dbReference>
<dbReference type="EC" id="6.1.1.6" evidence="7"/>
<dbReference type="InterPro" id="IPR018149">
    <property type="entry name" value="Lys-tRNA-synth_II_C"/>
</dbReference>
<keyword evidence="7 8" id="KW-0460">Magnesium</keyword>
<feature type="binding site" evidence="7">
    <location>
        <position position="406"/>
    </location>
    <ligand>
        <name>Mg(2+)</name>
        <dbReference type="ChEBI" id="CHEBI:18420"/>
        <label>2</label>
    </ligand>
</feature>
<dbReference type="GO" id="GO:0005829">
    <property type="term" value="C:cytosol"/>
    <property type="evidence" value="ECO:0007669"/>
    <property type="project" value="TreeGrafter"/>
</dbReference>
<organism evidence="10 11">
    <name type="scientific">Candidatus Yonathbacteria bacterium RIFCSPHIGHO2_01_FULL_51_10</name>
    <dbReference type="NCBI Taxonomy" id="1802723"/>
    <lineage>
        <taxon>Bacteria</taxon>
        <taxon>Candidatus Yonathiibacteriota</taxon>
    </lineage>
</organism>
<dbReference type="STRING" id="1802723.A2675_02690"/>
<dbReference type="Gene3D" id="2.40.50.140">
    <property type="entry name" value="Nucleic acid-binding proteins"/>
    <property type="match status" value="1"/>
</dbReference>
<evidence type="ECO:0000256" key="7">
    <source>
        <dbReference type="HAMAP-Rule" id="MF_00252"/>
    </source>
</evidence>
<keyword evidence="3 7" id="KW-0547">Nucleotide-binding</keyword>
<evidence type="ECO:0000256" key="6">
    <source>
        <dbReference type="ARBA" id="ARBA00048573"/>
    </source>
</evidence>
<dbReference type="InterPro" id="IPR004364">
    <property type="entry name" value="Aa-tRNA-synt_II"/>
</dbReference>
<keyword evidence="5 7" id="KW-0030">Aminoacyl-tRNA synthetase</keyword>
<dbReference type="CDD" id="cd00775">
    <property type="entry name" value="LysRS_core"/>
    <property type="match status" value="1"/>
</dbReference>
<protein>
    <recommendedName>
        <fullName evidence="7">Lysine--tRNA ligase</fullName>
        <ecNumber evidence="7">6.1.1.6</ecNumber>
    </recommendedName>
    <alternativeName>
        <fullName evidence="7">Lysyl-tRNA synthetase</fullName>
        <shortName evidence="7">LysRS</shortName>
    </alternativeName>
</protein>
<comment type="subcellular location">
    <subcellularLocation>
        <location evidence="7">Cytoplasm</location>
    </subcellularLocation>
</comment>
<dbReference type="GO" id="GO:0000287">
    <property type="term" value="F:magnesium ion binding"/>
    <property type="evidence" value="ECO:0007669"/>
    <property type="project" value="UniProtKB-UniRule"/>
</dbReference>
<gene>
    <name evidence="7" type="primary">lysS</name>
    <name evidence="10" type="ORF">A2675_02690</name>
</gene>
<comment type="cofactor">
    <cofactor evidence="7 8">
        <name>Mg(2+)</name>
        <dbReference type="ChEBI" id="CHEBI:18420"/>
    </cofactor>
    <text evidence="7 8">Binds 3 Mg(2+) ions per subunit.</text>
</comment>
<proteinExistence type="inferred from homology"/>
<dbReference type="InterPro" id="IPR002313">
    <property type="entry name" value="Lys-tRNA-ligase_II"/>
</dbReference>
<accession>A0A1G2S699</accession>
<dbReference type="PANTHER" id="PTHR42918:SF15">
    <property type="entry name" value="LYSINE--TRNA LIGASE, CHLOROPLASTIC_MITOCHONDRIAL"/>
    <property type="match status" value="1"/>
</dbReference>
<dbReference type="GO" id="GO:0000049">
    <property type="term" value="F:tRNA binding"/>
    <property type="evidence" value="ECO:0007669"/>
    <property type="project" value="TreeGrafter"/>
</dbReference>
<dbReference type="NCBIfam" id="TIGR00499">
    <property type="entry name" value="lysS_bact"/>
    <property type="match status" value="1"/>
</dbReference>
<keyword evidence="4 7" id="KW-0067">ATP-binding</keyword>
<evidence type="ECO:0000256" key="2">
    <source>
        <dbReference type="ARBA" id="ARBA00022723"/>
    </source>
</evidence>
<name>A0A1G2S699_9BACT</name>
<dbReference type="Gene3D" id="3.30.930.10">
    <property type="entry name" value="Bira Bifunctional Protein, Domain 2"/>
    <property type="match status" value="1"/>
</dbReference>
<keyword evidence="2 7" id="KW-0479">Metal-binding</keyword>
<dbReference type="HAMAP" id="MF_00252">
    <property type="entry name" value="Lys_tRNA_synth_class2"/>
    <property type="match status" value="1"/>
</dbReference>
<comment type="subunit">
    <text evidence="7">Homodimer.</text>
</comment>
<evidence type="ECO:0000256" key="8">
    <source>
        <dbReference type="RuleBase" id="RU000336"/>
    </source>
</evidence>
<dbReference type="PROSITE" id="PS50862">
    <property type="entry name" value="AA_TRNA_LIGASE_II"/>
    <property type="match status" value="1"/>
</dbReference>